<protein>
    <submittedName>
        <fullName evidence="2">Uncharacterized protein</fullName>
    </submittedName>
</protein>
<dbReference type="Pfam" id="PF14924">
    <property type="entry name" value="MAP10_N"/>
    <property type="match status" value="1"/>
</dbReference>
<evidence type="ECO:0000313" key="3">
    <source>
        <dbReference type="Proteomes" id="UP000015103"/>
    </source>
</evidence>
<feature type="region of interest" description="Disordered" evidence="1">
    <location>
        <begin position="90"/>
        <end position="116"/>
    </location>
</feature>
<feature type="compositionally biased region" description="Acidic residues" evidence="1">
    <location>
        <begin position="92"/>
        <end position="108"/>
    </location>
</feature>
<dbReference type="EnsemblMetazoa" id="RPRC010935-RA">
    <property type="protein sequence ID" value="RPRC010935-PA"/>
    <property type="gene ID" value="RPRC010935"/>
</dbReference>
<sequence length="311" mass="35708">MDGLDDLTSFMYHNHETALLTVNVIPSFSVVQCGKLIEHYLINTDLDYAFRVEWEDQMEIEGFKVECSHEHVFMIEILVDKYSLTEDKIKTEDDEEEEEEEEDDDEEGEKVLIQKRDPADNRQMALTVQYFNLDQLERYATYVANNFDDLFFTKKLQMAEESTLNDEKAKADEETEADDGGKEDGKSKRKKNKSTGEDVAGTMAPGHKYYGGKSCLFPMKPTELIQQIVQASLVVTLYWKEDLNSPRKLIGDADVKLGKNFIKCVAEIHGVMPNSTFIEDTFKVKNNGENAGFVRLFVRLTNFGKTAYQFF</sequence>
<proteinExistence type="predicted"/>
<accession>T1I3R6</accession>
<evidence type="ECO:0000256" key="1">
    <source>
        <dbReference type="SAM" id="MobiDB-lite"/>
    </source>
</evidence>
<reference evidence="2" key="1">
    <citation type="submission" date="2015-05" db="UniProtKB">
        <authorList>
            <consortium name="EnsemblMetazoa"/>
        </authorList>
    </citation>
    <scope>IDENTIFICATION</scope>
</reference>
<dbReference type="EMBL" id="ACPB03003411">
    <property type="status" value="NOT_ANNOTATED_CDS"/>
    <property type="molecule type" value="Genomic_DNA"/>
</dbReference>
<feature type="region of interest" description="Disordered" evidence="1">
    <location>
        <begin position="162"/>
        <end position="202"/>
    </location>
</feature>
<organism evidence="2 3">
    <name type="scientific">Rhodnius prolixus</name>
    <name type="common">Triatomid bug</name>
    <dbReference type="NCBI Taxonomy" id="13249"/>
    <lineage>
        <taxon>Eukaryota</taxon>
        <taxon>Metazoa</taxon>
        <taxon>Ecdysozoa</taxon>
        <taxon>Arthropoda</taxon>
        <taxon>Hexapoda</taxon>
        <taxon>Insecta</taxon>
        <taxon>Pterygota</taxon>
        <taxon>Neoptera</taxon>
        <taxon>Paraneoptera</taxon>
        <taxon>Hemiptera</taxon>
        <taxon>Heteroptera</taxon>
        <taxon>Panheteroptera</taxon>
        <taxon>Cimicomorpha</taxon>
        <taxon>Reduviidae</taxon>
        <taxon>Triatominae</taxon>
        <taxon>Rhodnius</taxon>
    </lineage>
</organism>
<name>T1I3R6_RHOPR</name>
<dbReference type="Proteomes" id="UP000015103">
    <property type="component" value="Unassembled WGS sequence"/>
</dbReference>
<dbReference type="AlphaFoldDB" id="T1I3R6"/>
<dbReference type="HOGENOM" id="CLU_895209_0_0_1"/>
<evidence type="ECO:0000313" key="2">
    <source>
        <dbReference type="EnsemblMetazoa" id="RPRC010935-PA"/>
    </source>
</evidence>
<keyword evidence="3" id="KW-1185">Reference proteome</keyword>
<dbReference type="VEuPathDB" id="VectorBase:RPRC010935"/>
<dbReference type="InParanoid" id="T1I3R6"/>